<organism evidence="10 11">
    <name type="scientific">Andalucia godoyi</name>
    <name type="common">Flagellate</name>
    <dbReference type="NCBI Taxonomy" id="505711"/>
    <lineage>
        <taxon>Eukaryota</taxon>
        <taxon>Discoba</taxon>
        <taxon>Jakobida</taxon>
        <taxon>Andalucina</taxon>
        <taxon>Andaluciidae</taxon>
        <taxon>Andalucia</taxon>
    </lineage>
</organism>
<name>A0A8K0F2H8_ANDGO</name>
<comment type="caution">
    <text evidence="10">The sequence shown here is derived from an EMBL/GenBank/DDBJ whole genome shotgun (WGS) entry which is preliminary data.</text>
</comment>
<dbReference type="Proteomes" id="UP000799049">
    <property type="component" value="Unassembled WGS sequence"/>
</dbReference>
<gene>
    <name evidence="10" type="ORF">ANDGO_07864</name>
</gene>
<dbReference type="InterPro" id="IPR051975">
    <property type="entry name" value="mtLSU_mL45"/>
</dbReference>
<dbReference type="OrthoDB" id="19619at2759"/>
<dbReference type="AlphaFoldDB" id="A0A8K0F2H8"/>
<keyword evidence="2" id="KW-0809">Transit peptide</keyword>
<evidence type="ECO:0000256" key="3">
    <source>
        <dbReference type="ARBA" id="ARBA00022980"/>
    </source>
</evidence>
<reference evidence="10" key="1">
    <citation type="submission" date="2019-09" db="EMBL/GenBank/DDBJ databases">
        <title>The Mitochondrial Proteome of the Jakobid, Andalucia godoyi, a Protist With the Most Gene-Rich and Bacteria-Like Mitochondrial Genome.</title>
        <authorList>
            <person name="Gray M.W."/>
            <person name="Burger G."/>
            <person name="Derelle R."/>
            <person name="Klimes V."/>
            <person name="Leger M."/>
            <person name="Sarrasin M."/>
            <person name="Vlcek C."/>
            <person name="Roger A.J."/>
            <person name="Elias M."/>
            <person name="Lang B.F."/>
        </authorList>
    </citation>
    <scope>NUCLEOTIDE SEQUENCE</scope>
    <source>
        <strain evidence="10">And28</strain>
    </source>
</reference>
<evidence type="ECO:0000256" key="7">
    <source>
        <dbReference type="ARBA" id="ARBA00039448"/>
    </source>
</evidence>
<evidence type="ECO:0000256" key="8">
    <source>
        <dbReference type="ARBA" id="ARBA00043031"/>
    </source>
</evidence>
<keyword evidence="5" id="KW-0687">Ribonucleoprotein</keyword>
<evidence type="ECO:0000256" key="6">
    <source>
        <dbReference type="ARBA" id="ARBA00038073"/>
    </source>
</evidence>
<protein>
    <recommendedName>
        <fullName evidence="7">Large ribosomal subunit protein mL45</fullName>
    </recommendedName>
    <alternativeName>
        <fullName evidence="8">39S ribosomal protein L45, mitochondrial</fullName>
    </alternativeName>
</protein>
<dbReference type="SUPFAM" id="SSF54427">
    <property type="entry name" value="NTF2-like"/>
    <property type="match status" value="1"/>
</dbReference>
<dbReference type="GO" id="GO:1990904">
    <property type="term" value="C:ribonucleoprotein complex"/>
    <property type="evidence" value="ECO:0007669"/>
    <property type="project" value="UniProtKB-KW"/>
</dbReference>
<evidence type="ECO:0000256" key="2">
    <source>
        <dbReference type="ARBA" id="ARBA00022946"/>
    </source>
</evidence>
<evidence type="ECO:0000256" key="4">
    <source>
        <dbReference type="ARBA" id="ARBA00023128"/>
    </source>
</evidence>
<sequence>MSSFLFRGSFALLAKAPGNLTSGVAQRFVAPTALRIHLQSPNMIADPYDPNAPLFSRFKKFFFSATAYARIKQSMMSYSPSKFAKQAVEDWKTINQALCEDDKSTLRNHVTEMAMSKFKSMLRNLTSIPGRQLQLQWSMPLVRNSTVMAHRVAKIQGTDDEFAQVTVKIESQQIVAVIDVTPKKKGSLSKEEPVVVSGDAFVPKDVTEYLVFERNIAKAKVAQTKWLYIGKIVPGEKTSDKAEDVTK</sequence>
<keyword evidence="3 10" id="KW-0689">Ribosomal protein</keyword>
<comment type="similarity">
    <text evidence="6">Belongs to the mitochondrion-specific ribosomal protein mL45 family.</text>
</comment>
<dbReference type="GO" id="GO:0005739">
    <property type="term" value="C:mitochondrion"/>
    <property type="evidence" value="ECO:0007669"/>
    <property type="project" value="UniProtKB-SubCell"/>
</dbReference>
<dbReference type="InterPro" id="IPR007379">
    <property type="entry name" value="Tim44-like_dom"/>
</dbReference>
<accession>A0A8K0F2H8</accession>
<evidence type="ECO:0000256" key="5">
    <source>
        <dbReference type="ARBA" id="ARBA00023274"/>
    </source>
</evidence>
<dbReference type="GO" id="GO:0005840">
    <property type="term" value="C:ribosome"/>
    <property type="evidence" value="ECO:0007669"/>
    <property type="project" value="UniProtKB-KW"/>
</dbReference>
<dbReference type="PANTHER" id="PTHR28554:SF1">
    <property type="entry name" value="LARGE RIBOSOMAL SUBUNIT PROTEIN ML45"/>
    <property type="match status" value="1"/>
</dbReference>
<evidence type="ECO:0000259" key="9">
    <source>
        <dbReference type="Pfam" id="PF04280"/>
    </source>
</evidence>
<feature type="domain" description="Tim44-like" evidence="9">
    <location>
        <begin position="64"/>
        <end position="219"/>
    </location>
</feature>
<keyword evidence="11" id="KW-1185">Reference proteome</keyword>
<evidence type="ECO:0000256" key="1">
    <source>
        <dbReference type="ARBA" id="ARBA00004173"/>
    </source>
</evidence>
<proteinExistence type="inferred from homology"/>
<evidence type="ECO:0000313" key="11">
    <source>
        <dbReference type="Proteomes" id="UP000799049"/>
    </source>
</evidence>
<dbReference type="InterPro" id="IPR032710">
    <property type="entry name" value="NTF2-like_dom_sf"/>
</dbReference>
<keyword evidence="4" id="KW-0496">Mitochondrion</keyword>
<dbReference type="EMBL" id="VRVR01000048">
    <property type="protein sequence ID" value="KAF0852285.1"/>
    <property type="molecule type" value="Genomic_DNA"/>
</dbReference>
<evidence type="ECO:0000313" key="10">
    <source>
        <dbReference type="EMBL" id="KAF0852285.1"/>
    </source>
</evidence>
<comment type="subcellular location">
    <subcellularLocation>
        <location evidence="1">Mitochondrion</location>
    </subcellularLocation>
</comment>
<dbReference type="PANTHER" id="PTHR28554">
    <property type="entry name" value="39S RIBOSOMAL PROTEIN L45, MITOCHONDRIAL"/>
    <property type="match status" value="1"/>
</dbReference>
<dbReference type="Gene3D" id="3.10.450.240">
    <property type="match status" value="1"/>
</dbReference>
<dbReference type="Pfam" id="PF04280">
    <property type="entry name" value="Tim44"/>
    <property type="match status" value="1"/>
</dbReference>